<feature type="domain" description="GGDEF" evidence="3">
    <location>
        <begin position="539"/>
        <end position="678"/>
    </location>
</feature>
<dbReference type="InterPro" id="IPR035965">
    <property type="entry name" value="PAS-like_dom_sf"/>
</dbReference>
<keyword evidence="5" id="KW-1185">Reference proteome</keyword>
<dbReference type="PANTHER" id="PTHR44757:SF2">
    <property type="entry name" value="BIOFILM ARCHITECTURE MAINTENANCE PROTEIN MBAA"/>
    <property type="match status" value="1"/>
</dbReference>
<name>A0ABU9LNR6_9BACL</name>
<evidence type="ECO:0000313" key="5">
    <source>
        <dbReference type="Proteomes" id="UP001398420"/>
    </source>
</evidence>
<dbReference type="NCBIfam" id="TIGR00229">
    <property type="entry name" value="sensory_box"/>
    <property type="match status" value="2"/>
</dbReference>
<sequence length="684" mass="79352">MRNEIEASVNQLHTLFEHCADFVFYMENVDGQFIYRYVNPVALEKVFQQQSPINQTLQQHVLVLETLHVIERHYRQALETKEQVVFRDFYLFSNTPTTSETTVIPFGNGEAVLAITKEVDILKTIEEENHFLRTLFQEQMNPILVLNTEYEVIKANKRFYETFGFQPNILSRNFFDIANLDEEKRVVFFNALANARRGRRTMVRQKLIKVRQETAEFILSFTPILLHERVVAICIQAQEYTRNIALQESLDEASTILKAYQFALNEAANLCMTDAEGVIEYVSPGYEKISQYKKEDLIGQTNGLLNSRQHPKSFYKEMWDTIKAGQPWRGEICNRTRLGTHFWVDTTIVPMYGSDGEIEHFLSICLDITDKRVMMTNLRNIERTFRLITENTNDFIVITNEDGIVLYVSPNHESRLGYEKEELLGQFYLSVLTEESKMVLSTELDVLLENEGESQLELQLCTKSGERVWIEAHITAVEDTERSEVYQFVIIAREITKRKQKEDELRFLAYHDSLTLLPNRRYVTLEFPKLVKQAITSGTALTLLYLDGDNFKRINDLYGHDMGDDFIRNFGQALLESVRDYDIVARIGGDEFIVILSNMSLDDDKRNRQTLQTIERIQNTLRRGWMIGSTHFSPTSSIGVASYPKNGESINELMGHADEALYVAKRINGKDSYHISEKYFQEDV</sequence>
<dbReference type="SUPFAM" id="SSF55785">
    <property type="entry name" value="PYP-like sensor domain (PAS domain)"/>
    <property type="match status" value="3"/>
</dbReference>
<evidence type="ECO:0000259" key="3">
    <source>
        <dbReference type="PROSITE" id="PS50887"/>
    </source>
</evidence>
<dbReference type="InterPro" id="IPR029787">
    <property type="entry name" value="Nucleotide_cyclase"/>
</dbReference>
<dbReference type="PROSITE" id="PS50113">
    <property type="entry name" value="PAC"/>
    <property type="match status" value="2"/>
</dbReference>
<dbReference type="SUPFAM" id="SSF55073">
    <property type="entry name" value="Nucleotide cyclase"/>
    <property type="match status" value="1"/>
</dbReference>
<dbReference type="Pfam" id="PF00989">
    <property type="entry name" value="PAS"/>
    <property type="match status" value="1"/>
</dbReference>
<dbReference type="EC" id="2.7.7.65" evidence="4"/>
<feature type="domain" description="PAS" evidence="1">
    <location>
        <begin position="272"/>
        <end position="313"/>
    </location>
</feature>
<dbReference type="Gene3D" id="3.30.70.270">
    <property type="match status" value="1"/>
</dbReference>
<proteinExistence type="predicted"/>
<dbReference type="SMART" id="SM00091">
    <property type="entry name" value="PAS"/>
    <property type="match status" value="4"/>
</dbReference>
<feature type="domain" description="PAC" evidence="2">
    <location>
        <begin position="454"/>
        <end position="507"/>
    </location>
</feature>
<protein>
    <submittedName>
        <fullName evidence="4">Diguanylate cyclase</fullName>
        <ecNumber evidence="4">2.7.7.65</ecNumber>
    </submittedName>
</protein>
<dbReference type="Gene3D" id="3.30.450.20">
    <property type="entry name" value="PAS domain"/>
    <property type="match status" value="4"/>
</dbReference>
<dbReference type="PROSITE" id="PS50887">
    <property type="entry name" value="GGDEF"/>
    <property type="match status" value="1"/>
</dbReference>
<dbReference type="CDD" id="cd00130">
    <property type="entry name" value="PAS"/>
    <property type="match status" value="2"/>
</dbReference>
<keyword evidence="4" id="KW-0548">Nucleotidyltransferase</keyword>
<dbReference type="InterPro" id="IPR043128">
    <property type="entry name" value="Rev_trsase/Diguanyl_cyclase"/>
</dbReference>
<dbReference type="GO" id="GO:0052621">
    <property type="term" value="F:diguanylate cyclase activity"/>
    <property type="evidence" value="ECO:0007669"/>
    <property type="project" value="UniProtKB-EC"/>
</dbReference>
<keyword evidence="4" id="KW-0808">Transferase</keyword>
<dbReference type="InterPro" id="IPR000014">
    <property type="entry name" value="PAS"/>
</dbReference>
<dbReference type="SMART" id="SM00267">
    <property type="entry name" value="GGDEF"/>
    <property type="match status" value="1"/>
</dbReference>
<evidence type="ECO:0000259" key="2">
    <source>
        <dbReference type="PROSITE" id="PS50113"/>
    </source>
</evidence>
<accession>A0ABU9LNR6</accession>
<dbReference type="InterPro" id="IPR001610">
    <property type="entry name" value="PAC"/>
</dbReference>
<dbReference type="EMBL" id="JBCEWA010000011">
    <property type="protein sequence ID" value="MEL5989341.1"/>
    <property type="molecule type" value="Genomic_DNA"/>
</dbReference>
<comment type="caution">
    <text evidence="4">The sequence shown here is derived from an EMBL/GenBank/DDBJ whole genome shotgun (WGS) entry which is preliminary data.</text>
</comment>
<dbReference type="InterPro" id="IPR000700">
    <property type="entry name" value="PAS-assoc_C"/>
</dbReference>
<reference evidence="4 5" key="1">
    <citation type="submission" date="2024-04" db="EMBL/GenBank/DDBJ databases">
        <authorList>
            <person name="Wu Y.S."/>
            <person name="Zhang L."/>
        </authorList>
    </citation>
    <scope>NUCLEOTIDE SEQUENCE [LARGE SCALE GENOMIC DNA]</scope>
    <source>
        <strain evidence="4 5">KG-01</strain>
    </source>
</reference>
<dbReference type="InterPro" id="IPR052155">
    <property type="entry name" value="Biofilm_reg_signaling"/>
</dbReference>
<dbReference type="SMART" id="SM00086">
    <property type="entry name" value="PAC"/>
    <property type="match status" value="2"/>
</dbReference>
<feature type="domain" description="PAC" evidence="2">
    <location>
        <begin position="326"/>
        <end position="380"/>
    </location>
</feature>
<dbReference type="PANTHER" id="PTHR44757">
    <property type="entry name" value="DIGUANYLATE CYCLASE DGCP"/>
    <property type="match status" value="1"/>
</dbReference>
<dbReference type="Pfam" id="PF00990">
    <property type="entry name" value="GGDEF"/>
    <property type="match status" value="1"/>
</dbReference>
<dbReference type="NCBIfam" id="TIGR00254">
    <property type="entry name" value="GGDEF"/>
    <property type="match status" value="1"/>
</dbReference>
<dbReference type="Pfam" id="PF13188">
    <property type="entry name" value="PAS_8"/>
    <property type="match status" value="1"/>
</dbReference>
<dbReference type="Proteomes" id="UP001398420">
    <property type="component" value="Unassembled WGS sequence"/>
</dbReference>
<dbReference type="InterPro" id="IPR000160">
    <property type="entry name" value="GGDEF_dom"/>
</dbReference>
<organism evidence="4 5">
    <name type="scientific">Kurthia gibsonii</name>
    <dbReference type="NCBI Taxonomy" id="33946"/>
    <lineage>
        <taxon>Bacteria</taxon>
        <taxon>Bacillati</taxon>
        <taxon>Bacillota</taxon>
        <taxon>Bacilli</taxon>
        <taxon>Bacillales</taxon>
        <taxon>Caryophanaceae</taxon>
        <taxon>Kurthia</taxon>
    </lineage>
</organism>
<dbReference type="InterPro" id="IPR013767">
    <property type="entry name" value="PAS_fold"/>
</dbReference>
<evidence type="ECO:0000259" key="1">
    <source>
        <dbReference type="PROSITE" id="PS50112"/>
    </source>
</evidence>
<dbReference type="CDD" id="cd01949">
    <property type="entry name" value="GGDEF"/>
    <property type="match status" value="1"/>
</dbReference>
<dbReference type="Pfam" id="PF13426">
    <property type="entry name" value="PAS_9"/>
    <property type="match status" value="1"/>
</dbReference>
<dbReference type="PROSITE" id="PS50112">
    <property type="entry name" value="PAS"/>
    <property type="match status" value="2"/>
</dbReference>
<gene>
    <name evidence="4" type="ORF">AAF454_13090</name>
</gene>
<feature type="domain" description="PAS" evidence="1">
    <location>
        <begin position="381"/>
        <end position="451"/>
    </location>
</feature>
<dbReference type="RefSeq" id="WP_087680552.1">
    <property type="nucleotide sequence ID" value="NZ_JBCEWA010000011.1"/>
</dbReference>
<evidence type="ECO:0000313" key="4">
    <source>
        <dbReference type="EMBL" id="MEL5989341.1"/>
    </source>
</evidence>